<name>A0A3A3G870_PANTH</name>
<dbReference type="Proteomes" id="UP000266177">
    <property type="component" value="Unassembled WGS sequence"/>
</dbReference>
<protein>
    <submittedName>
        <fullName evidence="1">Uncharacterized protein</fullName>
    </submittedName>
</protein>
<dbReference type="EMBL" id="QYZD01000077">
    <property type="protein sequence ID" value="RJG15349.1"/>
    <property type="molecule type" value="Genomic_DNA"/>
</dbReference>
<reference evidence="1 2" key="1">
    <citation type="submission" date="2018-09" db="EMBL/GenBank/DDBJ databases">
        <title>Paenibacillus SK2017-BO5.</title>
        <authorList>
            <person name="Piskunova J.V."/>
            <person name="Dubiley S.A."/>
            <person name="Severinov K.V."/>
        </authorList>
    </citation>
    <scope>NUCLEOTIDE SEQUENCE [LARGE SCALE GENOMIC DNA]</scope>
    <source>
        <strain evidence="1 2">BO5</strain>
    </source>
</reference>
<accession>A0A3A3G870</accession>
<dbReference type="RefSeq" id="WP_119796851.1">
    <property type="nucleotide sequence ID" value="NZ_QYZD01000077.1"/>
</dbReference>
<comment type="caution">
    <text evidence="1">The sequence shown here is derived from an EMBL/GenBank/DDBJ whole genome shotgun (WGS) entry which is preliminary data.</text>
</comment>
<sequence>MQQFADEHLFGPLGIRDYDWRRGPNEETAGGFGIELKPRDAAKPGLLYLNQARGRGADFCLKIGYTNRQPSIRTWAKTTE</sequence>
<dbReference type="Gene3D" id="3.40.710.10">
    <property type="entry name" value="DD-peptidase/beta-lactamase superfamily"/>
    <property type="match status" value="1"/>
</dbReference>
<dbReference type="OrthoDB" id="9773047at2"/>
<evidence type="ECO:0000313" key="2">
    <source>
        <dbReference type="Proteomes" id="UP000266177"/>
    </source>
</evidence>
<organism evidence="1 2">
    <name type="scientific">Paenibacillus thiaminolyticus</name>
    <name type="common">Bacillus thiaminolyticus</name>
    <dbReference type="NCBI Taxonomy" id="49283"/>
    <lineage>
        <taxon>Bacteria</taxon>
        <taxon>Bacillati</taxon>
        <taxon>Bacillota</taxon>
        <taxon>Bacilli</taxon>
        <taxon>Bacillales</taxon>
        <taxon>Paenibacillaceae</taxon>
        <taxon>Paenibacillus</taxon>
    </lineage>
</organism>
<evidence type="ECO:0000313" key="1">
    <source>
        <dbReference type="EMBL" id="RJG15349.1"/>
    </source>
</evidence>
<dbReference type="SUPFAM" id="SSF56601">
    <property type="entry name" value="beta-lactamase/transpeptidase-like"/>
    <property type="match status" value="1"/>
</dbReference>
<dbReference type="AlphaFoldDB" id="A0A3A3G870"/>
<dbReference type="InterPro" id="IPR012338">
    <property type="entry name" value="Beta-lactam/transpept-like"/>
</dbReference>
<proteinExistence type="predicted"/>
<gene>
    <name evidence="1" type="ORF">DQX05_29790</name>
</gene>